<evidence type="ECO:0000256" key="2">
    <source>
        <dbReference type="ARBA" id="ARBA00022771"/>
    </source>
</evidence>
<dbReference type="Pfam" id="PF05485">
    <property type="entry name" value="THAP"/>
    <property type="match status" value="1"/>
</dbReference>
<keyword evidence="8" id="KW-1185">Reference proteome</keyword>
<protein>
    <recommendedName>
        <fullName evidence="6">THAP-type domain-containing protein</fullName>
    </recommendedName>
</protein>
<dbReference type="GO" id="GO:0003677">
    <property type="term" value="F:DNA binding"/>
    <property type="evidence" value="ECO:0007669"/>
    <property type="project" value="UniProtKB-UniRule"/>
</dbReference>
<evidence type="ECO:0000259" key="6">
    <source>
        <dbReference type="PROSITE" id="PS50950"/>
    </source>
</evidence>
<accession>A0AAV6TJE4</accession>
<keyword evidence="4 5" id="KW-0238">DNA-binding</keyword>
<dbReference type="PANTHER" id="PTHR23080:SF143">
    <property type="entry name" value="SI:DKEY-56D12.4"/>
    <property type="match status" value="1"/>
</dbReference>
<keyword evidence="3" id="KW-0862">Zinc</keyword>
<dbReference type="InterPro" id="IPR038441">
    <property type="entry name" value="THAP_Znf_sf"/>
</dbReference>
<dbReference type="GO" id="GO:0008270">
    <property type="term" value="F:zinc ion binding"/>
    <property type="evidence" value="ECO:0007669"/>
    <property type="project" value="UniProtKB-KW"/>
</dbReference>
<dbReference type="Proteomes" id="UP000827092">
    <property type="component" value="Unassembled WGS sequence"/>
</dbReference>
<keyword evidence="2 5" id="KW-0863">Zinc-finger</keyword>
<evidence type="ECO:0000256" key="3">
    <source>
        <dbReference type="ARBA" id="ARBA00022833"/>
    </source>
</evidence>
<gene>
    <name evidence="7" type="ORF">JTE90_001064</name>
</gene>
<dbReference type="PROSITE" id="PS50950">
    <property type="entry name" value="ZF_THAP"/>
    <property type="match status" value="1"/>
</dbReference>
<feature type="domain" description="THAP-type" evidence="6">
    <location>
        <begin position="1"/>
        <end position="67"/>
    </location>
</feature>
<proteinExistence type="predicted"/>
<name>A0AAV6TJE4_9ARAC</name>
<evidence type="ECO:0000313" key="7">
    <source>
        <dbReference type="EMBL" id="KAG8171586.1"/>
    </source>
</evidence>
<evidence type="ECO:0000256" key="4">
    <source>
        <dbReference type="ARBA" id="ARBA00023125"/>
    </source>
</evidence>
<organism evidence="7 8">
    <name type="scientific">Oedothorax gibbosus</name>
    <dbReference type="NCBI Taxonomy" id="931172"/>
    <lineage>
        <taxon>Eukaryota</taxon>
        <taxon>Metazoa</taxon>
        <taxon>Ecdysozoa</taxon>
        <taxon>Arthropoda</taxon>
        <taxon>Chelicerata</taxon>
        <taxon>Arachnida</taxon>
        <taxon>Araneae</taxon>
        <taxon>Araneomorphae</taxon>
        <taxon>Entelegynae</taxon>
        <taxon>Araneoidea</taxon>
        <taxon>Linyphiidae</taxon>
        <taxon>Erigoninae</taxon>
        <taxon>Oedothorax</taxon>
    </lineage>
</organism>
<dbReference type="EMBL" id="JAFNEN010003785">
    <property type="protein sequence ID" value="KAG8171586.1"/>
    <property type="molecule type" value="Genomic_DNA"/>
</dbReference>
<dbReference type="PANTHER" id="PTHR23080">
    <property type="entry name" value="THAP DOMAIN PROTEIN"/>
    <property type="match status" value="1"/>
</dbReference>
<evidence type="ECO:0000256" key="5">
    <source>
        <dbReference type="PROSITE-ProRule" id="PRU00309"/>
    </source>
</evidence>
<dbReference type="Gene3D" id="6.20.210.20">
    <property type="entry name" value="THAP domain"/>
    <property type="match status" value="1"/>
</dbReference>
<dbReference type="SUPFAM" id="SSF57716">
    <property type="entry name" value="Glucocorticoid receptor-like (DNA-binding domain)"/>
    <property type="match status" value="1"/>
</dbReference>
<dbReference type="InterPro" id="IPR006612">
    <property type="entry name" value="THAP_Znf"/>
</dbReference>
<keyword evidence="1" id="KW-0479">Metal-binding</keyword>
<sequence>MRGNTNLLSKISMFSFPTNVSRRAEWARAIRREGWSPKPKSRICSKHFVEGKPSNNPDHPDWNPSIFPFEKENKRFNENKMARFRRVQDRRTAVLLPLPVGPLPQLSSALLPEPILSLPLMMSQNLPLGLSAYQQMCQAATMMIS</sequence>
<comment type="caution">
    <text evidence="7">The sequence shown here is derived from an EMBL/GenBank/DDBJ whole genome shotgun (WGS) entry which is preliminary data.</text>
</comment>
<evidence type="ECO:0000313" key="8">
    <source>
        <dbReference type="Proteomes" id="UP000827092"/>
    </source>
</evidence>
<evidence type="ECO:0000256" key="1">
    <source>
        <dbReference type="ARBA" id="ARBA00022723"/>
    </source>
</evidence>
<reference evidence="7 8" key="1">
    <citation type="journal article" date="2022" name="Nat. Ecol. Evol.">
        <title>A masculinizing supergene underlies an exaggerated male reproductive morph in a spider.</title>
        <authorList>
            <person name="Hendrickx F."/>
            <person name="De Corte Z."/>
            <person name="Sonet G."/>
            <person name="Van Belleghem S.M."/>
            <person name="Kostlbacher S."/>
            <person name="Vangestel C."/>
        </authorList>
    </citation>
    <scope>NUCLEOTIDE SEQUENCE [LARGE SCALE GENOMIC DNA]</scope>
    <source>
        <strain evidence="7">W744_W776</strain>
    </source>
</reference>
<dbReference type="AlphaFoldDB" id="A0AAV6TJE4"/>